<evidence type="ECO:0000313" key="3">
    <source>
        <dbReference type="Proteomes" id="UP000606274"/>
    </source>
</evidence>
<dbReference type="PANTHER" id="PTHR34251">
    <property type="entry name" value="LEUCINE-, GLUTAMATE- AND LYSINE-RICH PROTEIN 1"/>
    <property type="match status" value="1"/>
</dbReference>
<proteinExistence type="predicted"/>
<comment type="caution">
    <text evidence="2">The sequence shown here is derived from an EMBL/GenBank/DDBJ whole genome shotgun (WGS) entry which is preliminary data.</text>
</comment>
<dbReference type="Proteomes" id="UP000606274">
    <property type="component" value="Unassembled WGS sequence"/>
</dbReference>
<dbReference type="InterPro" id="IPR038799">
    <property type="entry name" value="LEKR1"/>
</dbReference>
<name>A0A8T0AYM0_SILME</name>
<protein>
    <submittedName>
        <fullName evidence="2">Uncharacterized protein</fullName>
    </submittedName>
</protein>
<evidence type="ECO:0000313" key="2">
    <source>
        <dbReference type="EMBL" id="KAF7698787.1"/>
    </source>
</evidence>
<feature type="coiled-coil region" evidence="1">
    <location>
        <begin position="47"/>
        <end position="101"/>
    </location>
</feature>
<dbReference type="EMBL" id="JABFDY010000013">
    <property type="protein sequence ID" value="KAF7698787.1"/>
    <property type="molecule type" value="Genomic_DNA"/>
</dbReference>
<dbReference type="PANTHER" id="PTHR34251:SF1">
    <property type="entry name" value="LEUCINE, GLUTAMATE AND LYSINE RICH 1"/>
    <property type="match status" value="1"/>
</dbReference>
<evidence type="ECO:0000256" key="1">
    <source>
        <dbReference type="SAM" id="Coils"/>
    </source>
</evidence>
<reference evidence="2" key="1">
    <citation type="submission" date="2020-08" db="EMBL/GenBank/DDBJ databases">
        <title>Chromosome-level assembly of Southern catfish (Silurus meridionalis) provides insights into visual adaptation to the nocturnal and benthic lifestyles.</title>
        <authorList>
            <person name="Zhang Y."/>
            <person name="Wang D."/>
            <person name="Peng Z."/>
        </authorList>
    </citation>
    <scope>NUCLEOTIDE SEQUENCE</scope>
    <source>
        <strain evidence="2">SWU-2019-XX</strain>
        <tissue evidence="2">Muscle</tissue>
    </source>
</reference>
<dbReference type="AlphaFoldDB" id="A0A8T0AYM0"/>
<sequence length="108" mass="13054">MEDDPTSRSLNEEMRICTPSHPLPLEIQQMEQDETTCHYCGVSYLIMHEFQRLKKRLREVERQLERERGSVERERECRVELQRTQAQLEELRETNQVHLNSPPHRIIQ</sequence>
<accession>A0A8T0AYM0</accession>
<keyword evidence="3" id="KW-1185">Reference proteome</keyword>
<gene>
    <name evidence="2" type="ORF">HF521_003529</name>
</gene>
<organism evidence="2 3">
    <name type="scientific">Silurus meridionalis</name>
    <name type="common">Southern catfish</name>
    <name type="synonym">Silurus soldatovi meridionalis</name>
    <dbReference type="NCBI Taxonomy" id="175797"/>
    <lineage>
        <taxon>Eukaryota</taxon>
        <taxon>Metazoa</taxon>
        <taxon>Chordata</taxon>
        <taxon>Craniata</taxon>
        <taxon>Vertebrata</taxon>
        <taxon>Euteleostomi</taxon>
        <taxon>Actinopterygii</taxon>
        <taxon>Neopterygii</taxon>
        <taxon>Teleostei</taxon>
        <taxon>Ostariophysi</taxon>
        <taxon>Siluriformes</taxon>
        <taxon>Siluridae</taxon>
        <taxon>Silurus</taxon>
    </lineage>
</organism>
<keyword evidence="1" id="KW-0175">Coiled coil</keyword>